<protein>
    <submittedName>
        <fullName evidence="2">Uncharacterized protein</fullName>
    </submittedName>
</protein>
<feature type="compositionally biased region" description="Basic and acidic residues" evidence="1">
    <location>
        <begin position="63"/>
        <end position="77"/>
    </location>
</feature>
<dbReference type="Proteomes" id="UP001500603">
    <property type="component" value="Unassembled WGS sequence"/>
</dbReference>
<evidence type="ECO:0000313" key="2">
    <source>
        <dbReference type="EMBL" id="GAA5064955.1"/>
    </source>
</evidence>
<keyword evidence="3" id="KW-1185">Reference proteome</keyword>
<evidence type="ECO:0000256" key="1">
    <source>
        <dbReference type="SAM" id="MobiDB-lite"/>
    </source>
</evidence>
<name>A0ABP9KSC6_9NOCA</name>
<accession>A0ABP9KSC6</accession>
<comment type="caution">
    <text evidence="2">The sequence shown here is derived from an EMBL/GenBank/DDBJ whole genome shotgun (WGS) entry which is preliminary data.</text>
</comment>
<feature type="region of interest" description="Disordered" evidence="1">
    <location>
        <begin position="1"/>
        <end position="98"/>
    </location>
</feature>
<gene>
    <name evidence="2" type="ORF">GCM10023318_51510</name>
</gene>
<evidence type="ECO:0000313" key="3">
    <source>
        <dbReference type="Proteomes" id="UP001500603"/>
    </source>
</evidence>
<organism evidence="2 3">
    <name type="scientific">Nocardia callitridis</name>
    <dbReference type="NCBI Taxonomy" id="648753"/>
    <lineage>
        <taxon>Bacteria</taxon>
        <taxon>Bacillati</taxon>
        <taxon>Actinomycetota</taxon>
        <taxon>Actinomycetes</taxon>
        <taxon>Mycobacteriales</taxon>
        <taxon>Nocardiaceae</taxon>
        <taxon>Nocardia</taxon>
    </lineage>
</organism>
<feature type="compositionally biased region" description="Basic and acidic residues" evidence="1">
    <location>
        <begin position="9"/>
        <end position="29"/>
    </location>
</feature>
<proteinExistence type="predicted"/>
<sequence length="98" mass="10679">MTDALAARKPFEIHVIDRPDTSGHPRDTRSCPARARQSPPEPARARQSPPEPARARQSPPEPARARQDSGFRAHDVMKPPVPQCNRPSDVGSAADQVA</sequence>
<dbReference type="EMBL" id="BAABJM010000006">
    <property type="protein sequence ID" value="GAA5064955.1"/>
    <property type="molecule type" value="Genomic_DNA"/>
</dbReference>
<reference evidence="3" key="1">
    <citation type="journal article" date="2019" name="Int. J. Syst. Evol. Microbiol.">
        <title>The Global Catalogue of Microorganisms (GCM) 10K type strain sequencing project: providing services to taxonomists for standard genome sequencing and annotation.</title>
        <authorList>
            <consortium name="The Broad Institute Genomics Platform"/>
            <consortium name="The Broad Institute Genome Sequencing Center for Infectious Disease"/>
            <person name="Wu L."/>
            <person name="Ma J."/>
        </authorList>
    </citation>
    <scope>NUCLEOTIDE SEQUENCE [LARGE SCALE GENOMIC DNA]</scope>
    <source>
        <strain evidence="3">JCM 18298</strain>
    </source>
</reference>